<dbReference type="InterPro" id="IPR011990">
    <property type="entry name" value="TPR-like_helical_dom_sf"/>
</dbReference>
<dbReference type="EMBL" id="BAAATK010000011">
    <property type="protein sequence ID" value="GAA2433082.1"/>
    <property type="molecule type" value="Genomic_DNA"/>
</dbReference>
<dbReference type="InterPro" id="IPR009003">
    <property type="entry name" value="Peptidase_S1_PA"/>
</dbReference>
<evidence type="ECO:0008006" key="3">
    <source>
        <dbReference type="Google" id="ProtNLM"/>
    </source>
</evidence>
<accession>A0ABP5WUV5</accession>
<sequence length="1459" mass="157811">MTSGVDVRRVAEIIVDAGGRAPQRGSGYRIRPTAVLTAAHVVNGARSIRVRFDGGLRTEWAADATVAWSCPEHDIAVLAMEGRAEALPETPLGGIPDDRVLRLKALAIGFPRFKLRSDDDGRTWYRDTHQADGSIGTASNRMQGTLEVRVAAPRAEPDGAVSPWEGMSGAALWCRDRIVGVLARHYGKEGDGSLTAFRVDRCVAALGTGDRLRLAELAGTPQSGPLPPVLPPTRHDVVRRVHQAAVREDFAPLRLRDREEELSGLAAFCAGRQPYAWVRGEAWAGKTALLSWFVLNPPPGVEVVSFFVTRRLPGAADGDAFTATVARQLSASADGESGSGAASHRRGRLASLFESAASRARGNGRVLLLVVDGLDEDSGALGGDSASIAALLPRHPPDNMRVLVSSRPDFRLPADVPGDHPLRTCPVRELAASPHARLLEHDASTELAHTLRDTGVRRQVLGFVAAARGGLTGTDLGELTGREPDDIDALLRADLGHSVTGRSSATGQLTYFLSHDTLQTATEQSLGTEIDDLRDRLHRWADGYRRRDWPDSTPAYLLYDYPNLLMATRDLAGLARCATDRARQDMLRRRTGNDFLAIAEIDMAYQLNVRQHATDLPLALRLALCRDELARRYEHMPSILPAVWARLGAYEQAESLARLHGGVSRYWAIRQVAETIAENGDRQRAEAVAGWLDDHATLAVVAEAAGDHERADRIALDPTRQDRELLDRLSVAAEAAGDHERAELLARACGYPSLTARRALAAARRGDFARAESLARSVGVADTGDDVYAGWYDGDDALVERAETLVGVAEVAAERGEHARARELAAAARELARAMTDPVGHQQVLARLAAFDGDWDRVEDLLHEADEFDDVYQSEWLVERMARAGEYDRAEGVARLMPAGASPAWNLIRLVEVMAEKGDYQRAEHLARSLPRALDTAEAFARLAWVAAGAGEQDRARRFIAGCEGAMGSTDYARIQADGLIAVLEAVGRSTAPEDRDRARALIRLAKAKIHQIGEPGRRRHVFERLVMVISATGHASRADSMLRSSHVPTDQAWGQCVLADEAARKGDRARAAAMLRSASPVMRAAPASPGYRHGLGLLVRVATLIGEQDEAATVLHGIGDPADQLSALNLLTKGTDDADPAHVEPLARGIAEPYYRACALTDLALMAARAGAREHAGRLLRDVPGIAASCPRRHEILIVLEMVIKAAIELGDRELARSAVLRAQELALREKNGPTLASNVRQILHVAAPVCDRDEIQSMIEHAEDAVWHWSQGDRDHALTLLVREVAHDARDHDLAESLAGSVSGTDDRAQTLAEIAAALADAGAADRARAVFARAVTTFGTGAVPNPSGALQALAKAADRIGEHDRADEFVSRLHSPGDRARALTGLVESDLAMRDRCTEPEARDRHARRATRRAAQALAAEVWTEIHWKFQDGTGPLTLAVRVDPRCVDALLEAGR</sequence>
<dbReference type="Gene3D" id="1.25.40.10">
    <property type="entry name" value="Tetratricopeptide repeat domain"/>
    <property type="match status" value="3"/>
</dbReference>
<reference evidence="2" key="1">
    <citation type="journal article" date="2019" name="Int. J. Syst. Evol. Microbiol.">
        <title>The Global Catalogue of Microorganisms (GCM) 10K type strain sequencing project: providing services to taxonomists for standard genome sequencing and annotation.</title>
        <authorList>
            <consortium name="The Broad Institute Genomics Platform"/>
            <consortium name="The Broad Institute Genome Sequencing Center for Infectious Disease"/>
            <person name="Wu L."/>
            <person name="Ma J."/>
        </authorList>
    </citation>
    <scope>NUCLEOTIDE SEQUENCE [LARGE SCALE GENOMIC DNA]</scope>
    <source>
        <strain evidence="2">JCM 6922</strain>
    </source>
</reference>
<dbReference type="Pfam" id="PF13365">
    <property type="entry name" value="Trypsin_2"/>
    <property type="match status" value="1"/>
</dbReference>
<name>A0ABP5WUV5_9ACTN</name>
<comment type="caution">
    <text evidence="1">The sequence shown here is derived from an EMBL/GenBank/DDBJ whole genome shotgun (WGS) entry which is preliminary data.</text>
</comment>
<keyword evidence="2" id="KW-1185">Reference proteome</keyword>
<proteinExistence type="predicted"/>
<evidence type="ECO:0000313" key="1">
    <source>
        <dbReference type="EMBL" id="GAA2433082.1"/>
    </source>
</evidence>
<dbReference type="Proteomes" id="UP001500460">
    <property type="component" value="Unassembled WGS sequence"/>
</dbReference>
<gene>
    <name evidence="1" type="ORF">GCM10010421_22540</name>
</gene>
<dbReference type="Gene3D" id="2.40.10.10">
    <property type="entry name" value="Trypsin-like serine proteases"/>
    <property type="match status" value="1"/>
</dbReference>
<dbReference type="SUPFAM" id="SSF50494">
    <property type="entry name" value="Trypsin-like serine proteases"/>
    <property type="match status" value="1"/>
</dbReference>
<protein>
    <recommendedName>
        <fullName evidence="3">NACHT domain-containing protein</fullName>
    </recommendedName>
</protein>
<organism evidence="1 2">
    <name type="scientific">Streptomyces glaucus</name>
    <dbReference type="NCBI Taxonomy" id="284029"/>
    <lineage>
        <taxon>Bacteria</taxon>
        <taxon>Bacillati</taxon>
        <taxon>Actinomycetota</taxon>
        <taxon>Actinomycetes</taxon>
        <taxon>Kitasatosporales</taxon>
        <taxon>Streptomycetaceae</taxon>
        <taxon>Streptomyces</taxon>
    </lineage>
</organism>
<evidence type="ECO:0000313" key="2">
    <source>
        <dbReference type="Proteomes" id="UP001500460"/>
    </source>
</evidence>
<dbReference type="InterPro" id="IPR043504">
    <property type="entry name" value="Peptidase_S1_PA_chymotrypsin"/>
</dbReference>